<comment type="caution">
    <text evidence="1">The sequence shown here is derived from an EMBL/GenBank/DDBJ whole genome shotgun (WGS) entry which is preliminary data.</text>
</comment>
<evidence type="ECO:0000313" key="1">
    <source>
        <dbReference type="EMBL" id="RNA11256.1"/>
    </source>
</evidence>
<gene>
    <name evidence="1" type="ORF">BpHYR1_045322</name>
</gene>
<name>A0A3M7QIJ1_BRAPC</name>
<proteinExistence type="predicted"/>
<accession>A0A3M7QIJ1</accession>
<protein>
    <submittedName>
        <fullName evidence="1">Uncharacterized protein</fullName>
    </submittedName>
</protein>
<dbReference type="Proteomes" id="UP000276133">
    <property type="component" value="Unassembled WGS sequence"/>
</dbReference>
<dbReference type="EMBL" id="REGN01006004">
    <property type="protein sequence ID" value="RNA11256.1"/>
    <property type="molecule type" value="Genomic_DNA"/>
</dbReference>
<sequence length="68" mass="7757">MCENFSLIHHLGDEILVIIYQICVNKFIALIVHGSYRNLCNFTVKKGHFGPTVLKVIKLKQDSFAHSN</sequence>
<reference evidence="1 2" key="1">
    <citation type="journal article" date="2018" name="Sci. Rep.">
        <title>Genomic signatures of local adaptation to the degree of environmental predictability in rotifers.</title>
        <authorList>
            <person name="Franch-Gras L."/>
            <person name="Hahn C."/>
            <person name="Garcia-Roger E.M."/>
            <person name="Carmona M.J."/>
            <person name="Serra M."/>
            <person name="Gomez A."/>
        </authorList>
    </citation>
    <scope>NUCLEOTIDE SEQUENCE [LARGE SCALE GENOMIC DNA]</scope>
    <source>
        <strain evidence="1">HYR1</strain>
    </source>
</reference>
<organism evidence="1 2">
    <name type="scientific">Brachionus plicatilis</name>
    <name type="common">Marine rotifer</name>
    <name type="synonym">Brachionus muelleri</name>
    <dbReference type="NCBI Taxonomy" id="10195"/>
    <lineage>
        <taxon>Eukaryota</taxon>
        <taxon>Metazoa</taxon>
        <taxon>Spiralia</taxon>
        <taxon>Gnathifera</taxon>
        <taxon>Rotifera</taxon>
        <taxon>Eurotatoria</taxon>
        <taxon>Monogononta</taxon>
        <taxon>Pseudotrocha</taxon>
        <taxon>Ploima</taxon>
        <taxon>Brachionidae</taxon>
        <taxon>Brachionus</taxon>
    </lineage>
</organism>
<dbReference type="AlphaFoldDB" id="A0A3M7QIJ1"/>
<keyword evidence="2" id="KW-1185">Reference proteome</keyword>
<evidence type="ECO:0000313" key="2">
    <source>
        <dbReference type="Proteomes" id="UP000276133"/>
    </source>
</evidence>